<dbReference type="Proteomes" id="UP001143304">
    <property type="component" value="Unassembled WGS sequence"/>
</dbReference>
<keyword evidence="2" id="KW-1185">Reference proteome</keyword>
<reference evidence="1" key="1">
    <citation type="submission" date="2019-02" db="EMBL/GenBank/DDBJ databases">
        <authorList>
            <person name="Li S.-H."/>
        </authorList>
    </citation>
    <scope>NUCLEOTIDE SEQUENCE</scope>
    <source>
        <strain evidence="1">IMCC11814</strain>
    </source>
</reference>
<accession>A0ABT3T282</accession>
<gene>
    <name evidence="1" type="ORF">EYC82_03185</name>
</gene>
<name>A0ABT3T282_9GAMM</name>
<dbReference type="RefSeq" id="WP_279248107.1">
    <property type="nucleotide sequence ID" value="NZ_SHNO01000001.1"/>
</dbReference>
<organism evidence="1 2">
    <name type="scientific">Candidatus Marimicrobium litorale</name>
    <dbReference type="NCBI Taxonomy" id="2518991"/>
    <lineage>
        <taxon>Bacteria</taxon>
        <taxon>Pseudomonadati</taxon>
        <taxon>Pseudomonadota</taxon>
        <taxon>Gammaproteobacteria</taxon>
        <taxon>Cellvibrionales</taxon>
        <taxon>Halieaceae</taxon>
        <taxon>Marimicrobium</taxon>
    </lineage>
</organism>
<comment type="caution">
    <text evidence="1">The sequence shown here is derived from an EMBL/GenBank/DDBJ whole genome shotgun (WGS) entry which is preliminary data.</text>
</comment>
<proteinExistence type="predicted"/>
<evidence type="ECO:0000313" key="1">
    <source>
        <dbReference type="EMBL" id="MCX2976358.1"/>
    </source>
</evidence>
<evidence type="ECO:0000313" key="2">
    <source>
        <dbReference type="Proteomes" id="UP001143304"/>
    </source>
</evidence>
<sequence>MTLVYCCGAATGLNAEPIFHGDSLTVASDAVSMLADEKRFTVPLLTMSPVPPDAAGSAPELSDPLGLGFTTHLNPFDRNVHFMDMLAKPDIPAQAGRLDIELLTGTLRDIDMLDDLDAFYFSYDGRAFDNAILDLRAAEIVEFNGLPRTREGAPLSIMGFGKVLPEP</sequence>
<protein>
    <submittedName>
        <fullName evidence="1">Uncharacterized protein</fullName>
    </submittedName>
</protein>
<dbReference type="EMBL" id="SHNO01000001">
    <property type="protein sequence ID" value="MCX2976358.1"/>
    <property type="molecule type" value="Genomic_DNA"/>
</dbReference>